<comment type="caution">
    <text evidence="1">The sequence shown here is derived from an EMBL/GenBank/DDBJ whole genome shotgun (WGS) entry which is preliminary data.</text>
</comment>
<keyword evidence="2" id="KW-1185">Reference proteome</keyword>
<dbReference type="PANTHER" id="PTHR11362">
    <property type="entry name" value="PHOSPHATIDYLETHANOLAMINE-BINDING PROTEIN"/>
    <property type="match status" value="1"/>
</dbReference>
<dbReference type="Pfam" id="PF01161">
    <property type="entry name" value="PBP"/>
    <property type="match status" value="1"/>
</dbReference>
<proteinExistence type="predicted"/>
<name>A0ABD2NPS1_9CUCU</name>
<dbReference type="PANTHER" id="PTHR11362:SF82">
    <property type="entry name" value="PHOSPHATIDYLETHANOLAMINE-BINDING PROTEIN 4"/>
    <property type="match status" value="1"/>
</dbReference>
<dbReference type="AlphaFoldDB" id="A0ABD2NPS1"/>
<sequence>MSQEIFYCPPNEPNLIKFLNKINAVLRMDRSNLIPEVLDKEPLNILKVKFQGHLLTPGQVLMPTKVKNMPELEWIDDETALYTICMIDPDAPSRKDHRFREFLHWLVVNATMNKVKAGTTIAEYVGAAPPKGTGLHRYVILVYKQKGKLKCDESKITCHDAFGRAKFSNKAFARKYNLGPLVAGNIFLSEWDDYVQKLYRRFQYCKYR</sequence>
<dbReference type="SUPFAM" id="SSF49777">
    <property type="entry name" value="PEBP-like"/>
    <property type="match status" value="1"/>
</dbReference>
<dbReference type="InterPro" id="IPR035810">
    <property type="entry name" value="PEBP_euk"/>
</dbReference>
<dbReference type="EMBL" id="JABFTP020000144">
    <property type="protein sequence ID" value="KAL3280711.1"/>
    <property type="molecule type" value="Genomic_DNA"/>
</dbReference>
<dbReference type="InterPro" id="IPR036610">
    <property type="entry name" value="PEBP-like_sf"/>
</dbReference>
<evidence type="ECO:0000313" key="2">
    <source>
        <dbReference type="Proteomes" id="UP001516400"/>
    </source>
</evidence>
<reference evidence="1 2" key="1">
    <citation type="journal article" date="2021" name="BMC Biol.">
        <title>Horizontally acquired antibacterial genes associated with adaptive radiation of ladybird beetles.</title>
        <authorList>
            <person name="Li H.S."/>
            <person name="Tang X.F."/>
            <person name="Huang Y.H."/>
            <person name="Xu Z.Y."/>
            <person name="Chen M.L."/>
            <person name="Du X.Y."/>
            <person name="Qiu B.Y."/>
            <person name="Chen P.T."/>
            <person name="Zhang W."/>
            <person name="Slipinski A."/>
            <person name="Escalona H.E."/>
            <person name="Waterhouse R.M."/>
            <person name="Zwick A."/>
            <person name="Pang H."/>
        </authorList>
    </citation>
    <scope>NUCLEOTIDE SEQUENCE [LARGE SCALE GENOMIC DNA]</scope>
    <source>
        <strain evidence="1">SYSU2018</strain>
    </source>
</reference>
<dbReference type="Proteomes" id="UP001516400">
    <property type="component" value="Unassembled WGS sequence"/>
</dbReference>
<dbReference type="CDD" id="cd00866">
    <property type="entry name" value="PEBP_euk"/>
    <property type="match status" value="1"/>
</dbReference>
<dbReference type="InterPro" id="IPR008914">
    <property type="entry name" value="PEBP"/>
</dbReference>
<dbReference type="Gene3D" id="3.90.280.10">
    <property type="entry name" value="PEBP-like"/>
    <property type="match status" value="1"/>
</dbReference>
<gene>
    <name evidence="1" type="ORF">HHI36_003947</name>
</gene>
<organism evidence="1 2">
    <name type="scientific">Cryptolaemus montrouzieri</name>
    <dbReference type="NCBI Taxonomy" id="559131"/>
    <lineage>
        <taxon>Eukaryota</taxon>
        <taxon>Metazoa</taxon>
        <taxon>Ecdysozoa</taxon>
        <taxon>Arthropoda</taxon>
        <taxon>Hexapoda</taxon>
        <taxon>Insecta</taxon>
        <taxon>Pterygota</taxon>
        <taxon>Neoptera</taxon>
        <taxon>Endopterygota</taxon>
        <taxon>Coleoptera</taxon>
        <taxon>Polyphaga</taxon>
        <taxon>Cucujiformia</taxon>
        <taxon>Coccinelloidea</taxon>
        <taxon>Coccinellidae</taxon>
        <taxon>Scymninae</taxon>
        <taxon>Scymnini</taxon>
        <taxon>Cryptolaemus</taxon>
    </lineage>
</organism>
<protein>
    <recommendedName>
        <fullName evidence="3">Phosphatidylethanolamine-binding protein</fullName>
    </recommendedName>
</protein>
<accession>A0ABD2NPS1</accession>
<evidence type="ECO:0008006" key="3">
    <source>
        <dbReference type="Google" id="ProtNLM"/>
    </source>
</evidence>
<evidence type="ECO:0000313" key="1">
    <source>
        <dbReference type="EMBL" id="KAL3280711.1"/>
    </source>
</evidence>